<evidence type="ECO:0000313" key="8">
    <source>
        <dbReference type="Proteomes" id="UP000070598"/>
    </source>
</evidence>
<keyword evidence="2" id="KW-0479">Metal-binding</keyword>
<keyword evidence="3 6" id="KW-0378">Hydrolase</keyword>
<evidence type="ECO:0000313" key="6">
    <source>
        <dbReference type="EMBL" id="KWW97803.1"/>
    </source>
</evidence>
<reference evidence="8" key="2">
    <citation type="submission" date="2015-02" db="EMBL/GenBank/DDBJ databases">
        <title>Physiological reanalysis, assessment of diazotrophy, and genome sequences of multiple isolates of Streptomyces thermoautotrophicus.</title>
        <authorList>
            <person name="MacKellar D.C."/>
            <person name="Lieber L."/>
            <person name="Norman J."/>
            <person name="Bolger A."/>
            <person name="Tobin C."/>
            <person name="Murray J.W."/>
            <person name="Friesen M."/>
            <person name="Prell J."/>
        </authorList>
    </citation>
    <scope>NUCLEOTIDE SEQUENCE [LARGE SCALE GENOMIC DNA]</scope>
    <source>
        <strain evidence="8">UBT1</strain>
    </source>
</reference>
<name>A0A132MJ60_9ACTN</name>
<reference evidence="6 9" key="1">
    <citation type="submission" date="2015-02" db="EMBL/GenBank/DDBJ databases">
        <title>Physiological reanalysis, assessment of diazotrophy, and genome sequences of multiple isolates of Streptomyces thermoautotrophicus.</title>
        <authorList>
            <person name="MacKellar D.C."/>
            <person name="Lieber L."/>
            <person name="Norman J."/>
            <person name="Bolger A."/>
            <person name="Tobin C."/>
            <person name="Murray J.W."/>
            <person name="Prell J."/>
        </authorList>
    </citation>
    <scope>NUCLEOTIDE SEQUENCE [LARGE SCALE GENOMIC DNA]</scope>
    <source>
        <strain evidence="6 9">UBT1</strain>
    </source>
</reference>
<evidence type="ECO:0000256" key="3">
    <source>
        <dbReference type="ARBA" id="ARBA00022801"/>
    </source>
</evidence>
<dbReference type="Pfam" id="PF02633">
    <property type="entry name" value="Creatininase"/>
    <property type="match status" value="1"/>
</dbReference>
<accession>A0A132MJ60</accession>
<keyword evidence="4" id="KW-0862">Zinc</keyword>
<dbReference type="Proteomes" id="UP000070598">
    <property type="component" value="Unassembled WGS sequence"/>
</dbReference>
<dbReference type="GO" id="GO:0016811">
    <property type="term" value="F:hydrolase activity, acting on carbon-nitrogen (but not peptide) bonds, in linear amides"/>
    <property type="evidence" value="ECO:0007669"/>
    <property type="project" value="TreeGrafter"/>
</dbReference>
<sequence>MDHLITPATSTEEQQRAARVAVLPVGSFEQHGAYLPLITDTVVACLIARRISQDHGLFLLPPVTFSCSHEHAGFAGTVSISAATLYAVVNDVWRSLKGSGIEALAVVNGHGGNYVLANVVQEANVAGACMTLFPSGPDWARARQEAGLETDSHTDMHAGEAEVSLLLYGAPELVRDGYQHSDWEADWRSHLLVTGIRAYTDTGVIGRPSAGTAEKGARLLDSFSKSFTEHLALLRGSSA</sequence>
<proteinExistence type="inferred from homology"/>
<dbReference type="GO" id="GO:0009231">
    <property type="term" value="P:riboflavin biosynthetic process"/>
    <property type="evidence" value="ECO:0007669"/>
    <property type="project" value="TreeGrafter"/>
</dbReference>
<dbReference type="EMBL" id="JYIJ01000019">
    <property type="protein sequence ID" value="KWW97803.1"/>
    <property type="molecule type" value="Genomic_DNA"/>
</dbReference>
<organism evidence="6 9">
    <name type="scientific">Carbonactinospora thermoautotrophica</name>
    <dbReference type="NCBI Taxonomy" id="1469144"/>
    <lineage>
        <taxon>Bacteria</taxon>
        <taxon>Bacillati</taxon>
        <taxon>Actinomycetota</taxon>
        <taxon>Actinomycetes</taxon>
        <taxon>Kitasatosporales</taxon>
        <taxon>Carbonactinosporaceae</taxon>
        <taxon>Carbonactinospora</taxon>
    </lineage>
</organism>
<dbReference type="Proteomes" id="UP000070659">
    <property type="component" value="Unassembled WGS sequence"/>
</dbReference>
<dbReference type="PANTHER" id="PTHR35005">
    <property type="entry name" value="3-DEHYDRO-SCYLLO-INOSOSE HYDROLASE"/>
    <property type="match status" value="1"/>
</dbReference>
<evidence type="ECO:0000256" key="1">
    <source>
        <dbReference type="ARBA" id="ARBA00001947"/>
    </source>
</evidence>
<dbReference type="EMBL" id="JYIK01000826">
    <property type="protein sequence ID" value="KWX09383.1"/>
    <property type="molecule type" value="Genomic_DNA"/>
</dbReference>
<dbReference type="GO" id="GO:0046872">
    <property type="term" value="F:metal ion binding"/>
    <property type="evidence" value="ECO:0007669"/>
    <property type="project" value="UniProtKB-KW"/>
</dbReference>
<evidence type="ECO:0000256" key="4">
    <source>
        <dbReference type="ARBA" id="ARBA00022833"/>
    </source>
</evidence>
<evidence type="ECO:0000256" key="5">
    <source>
        <dbReference type="ARBA" id="ARBA00024029"/>
    </source>
</evidence>
<dbReference type="InterPro" id="IPR003785">
    <property type="entry name" value="Creatininase/forma_Hydrolase"/>
</dbReference>
<comment type="similarity">
    <text evidence="5">Belongs to the creatininase superfamily.</text>
</comment>
<evidence type="ECO:0000313" key="9">
    <source>
        <dbReference type="Proteomes" id="UP000070659"/>
    </source>
</evidence>
<dbReference type="InterPro" id="IPR024087">
    <property type="entry name" value="Creatininase-like_sf"/>
</dbReference>
<dbReference type="AlphaFoldDB" id="A0A132MJ60"/>
<protein>
    <submittedName>
        <fullName evidence="6">Creatinine amidohydrolase</fullName>
    </submittedName>
</protein>
<dbReference type="SUPFAM" id="SSF102215">
    <property type="entry name" value="Creatininase"/>
    <property type="match status" value="1"/>
</dbReference>
<gene>
    <name evidence="6" type="ORF">TH66_20380</name>
    <name evidence="7" type="ORF">TR74_09925</name>
</gene>
<evidence type="ECO:0000313" key="7">
    <source>
        <dbReference type="EMBL" id="KWX09383.1"/>
    </source>
</evidence>
<dbReference type="Gene3D" id="3.40.50.10310">
    <property type="entry name" value="Creatininase"/>
    <property type="match status" value="1"/>
</dbReference>
<comment type="cofactor">
    <cofactor evidence="1">
        <name>Zn(2+)</name>
        <dbReference type="ChEBI" id="CHEBI:29105"/>
    </cofactor>
</comment>
<evidence type="ECO:0000256" key="2">
    <source>
        <dbReference type="ARBA" id="ARBA00022723"/>
    </source>
</evidence>
<dbReference type="PANTHER" id="PTHR35005:SF1">
    <property type="entry name" value="2-AMINO-5-FORMYLAMINO-6-RIBOSYLAMINOPYRIMIDIN-4(3H)-ONE 5'-MONOPHOSPHATE DEFORMYLASE"/>
    <property type="match status" value="1"/>
</dbReference>
<dbReference type="RefSeq" id="WP_067071483.1">
    <property type="nucleotide sequence ID" value="NZ_JYIJ01000019.1"/>
</dbReference>
<comment type="caution">
    <text evidence="6">The sequence shown here is derived from an EMBL/GenBank/DDBJ whole genome shotgun (WGS) entry which is preliminary data.</text>
</comment>
<dbReference type="PATRIC" id="fig|1469144.8.peg.690"/>